<protein>
    <submittedName>
        <fullName evidence="2">Uncharacterized protein</fullName>
    </submittedName>
</protein>
<accession>A0ABW2JCF5</accession>
<feature type="region of interest" description="Disordered" evidence="1">
    <location>
        <begin position="1"/>
        <end position="45"/>
    </location>
</feature>
<dbReference type="EMBL" id="JBHTCF010000001">
    <property type="protein sequence ID" value="MFC7303217.1"/>
    <property type="molecule type" value="Genomic_DNA"/>
</dbReference>
<evidence type="ECO:0000256" key="1">
    <source>
        <dbReference type="SAM" id="MobiDB-lite"/>
    </source>
</evidence>
<organism evidence="2 3">
    <name type="scientific">Streptomyces monticola</name>
    <dbReference type="NCBI Taxonomy" id="2666263"/>
    <lineage>
        <taxon>Bacteria</taxon>
        <taxon>Bacillati</taxon>
        <taxon>Actinomycetota</taxon>
        <taxon>Actinomycetes</taxon>
        <taxon>Kitasatosporales</taxon>
        <taxon>Streptomycetaceae</taxon>
        <taxon>Streptomyces</taxon>
    </lineage>
</organism>
<comment type="caution">
    <text evidence="2">The sequence shown here is derived from an EMBL/GenBank/DDBJ whole genome shotgun (WGS) entry which is preliminary data.</text>
</comment>
<evidence type="ECO:0000313" key="3">
    <source>
        <dbReference type="Proteomes" id="UP001596523"/>
    </source>
</evidence>
<dbReference type="Proteomes" id="UP001596523">
    <property type="component" value="Unassembled WGS sequence"/>
</dbReference>
<reference evidence="3" key="1">
    <citation type="journal article" date="2019" name="Int. J. Syst. Evol. Microbiol.">
        <title>The Global Catalogue of Microorganisms (GCM) 10K type strain sequencing project: providing services to taxonomists for standard genome sequencing and annotation.</title>
        <authorList>
            <consortium name="The Broad Institute Genomics Platform"/>
            <consortium name="The Broad Institute Genome Sequencing Center for Infectious Disease"/>
            <person name="Wu L."/>
            <person name="Ma J."/>
        </authorList>
    </citation>
    <scope>NUCLEOTIDE SEQUENCE [LARGE SCALE GENOMIC DNA]</scope>
    <source>
        <strain evidence="3">SYNS20</strain>
    </source>
</reference>
<dbReference type="RefSeq" id="WP_381826135.1">
    <property type="nucleotide sequence ID" value="NZ_JBHTCF010000001.1"/>
</dbReference>
<proteinExistence type="predicted"/>
<feature type="compositionally biased region" description="Polar residues" evidence="1">
    <location>
        <begin position="11"/>
        <end position="24"/>
    </location>
</feature>
<name>A0ABW2JCF5_9ACTN</name>
<evidence type="ECO:0000313" key="2">
    <source>
        <dbReference type="EMBL" id="MFC7303217.1"/>
    </source>
</evidence>
<sequence>MAWDEWEQLKANASGSNSAQTRLNQVAPPSGDGGGPADLASTPAEKRTAANAIEQHLEPGTAKAGNTVEISTESAVSEFRGKDGHGWDTSTALKKAHAAWEKQVKSLVGRLSAEKYALRETATRIQNTDIGIGTQFRQQSQIDKH</sequence>
<keyword evidence="3" id="KW-1185">Reference proteome</keyword>
<gene>
    <name evidence="2" type="ORF">ACFQVC_03170</name>
</gene>